<feature type="non-terminal residue" evidence="1">
    <location>
        <position position="367"/>
    </location>
</feature>
<name>A0A9N9JDY1_9GLOM</name>
<accession>A0A9N9JDY1</accession>
<sequence length="367" mass="42709">LSAKLYEEKSKLVYQVHPMPDQILDYVWDYGHLKADERNYIEIMVKTQLNHPFFAELLCASQAFIRKVEEPFSVSLRDVKRAIKLFKFFKDKLNQFNYVQNNSKIIYPEIRPLVLALSLCYLFRLHDQSQRKEYRKEMIGIIEKYQIIDEPRNRKDLFERIISDEQNNYIERMRCPEGTAKNEALLENIFVMIVSVRIISMNLRGADSNDSYFRTLPQVYMIPYQGSSSSTSEGITKVFQTAQNYQQTSSKENPVTAVVLLDEVGLAETSPYNPLKVLHALLEPPLGSQSSEPVVPVIGISNWRLDNSKSSRALLVQRPLFAENDLADTARRLLGDIKEIYNIDEFLKKLAKSYLEYIKNQKYPNFH</sequence>
<evidence type="ECO:0000313" key="1">
    <source>
        <dbReference type="EMBL" id="CAG8777047.1"/>
    </source>
</evidence>
<evidence type="ECO:0000313" key="2">
    <source>
        <dbReference type="Proteomes" id="UP000789396"/>
    </source>
</evidence>
<reference evidence="1" key="1">
    <citation type="submission" date="2021-06" db="EMBL/GenBank/DDBJ databases">
        <authorList>
            <person name="Kallberg Y."/>
            <person name="Tangrot J."/>
            <person name="Rosling A."/>
        </authorList>
    </citation>
    <scope>NUCLEOTIDE SEQUENCE</scope>
    <source>
        <strain evidence="1">IN212</strain>
    </source>
</reference>
<dbReference type="GO" id="GO:0016887">
    <property type="term" value="F:ATP hydrolysis activity"/>
    <property type="evidence" value="ECO:0007669"/>
    <property type="project" value="InterPro"/>
</dbReference>
<dbReference type="GO" id="GO:0004842">
    <property type="term" value="F:ubiquitin-protein transferase activity"/>
    <property type="evidence" value="ECO:0007669"/>
    <property type="project" value="InterPro"/>
</dbReference>
<protein>
    <submittedName>
        <fullName evidence="1">9746_t:CDS:1</fullName>
    </submittedName>
</protein>
<organism evidence="1 2">
    <name type="scientific">Racocetra fulgida</name>
    <dbReference type="NCBI Taxonomy" id="60492"/>
    <lineage>
        <taxon>Eukaryota</taxon>
        <taxon>Fungi</taxon>
        <taxon>Fungi incertae sedis</taxon>
        <taxon>Mucoromycota</taxon>
        <taxon>Glomeromycotina</taxon>
        <taxon>Glomeromycetes</taxon>
        <taxon>Diversisporales</taxon>
        <taxon>Gigasporaceae</taxon>
        <taxon>Racocetra</taxon>
    </lineage>
</organism>
<dbReference type="OrthoDB" id="2400221at2759"/>
<feature type="non-terminal residue" evidence="1">
    <location>
        <position position="1"/>
    </location>
</feature>
<gene>
    <name evidence="1" type="ORF">RFULGI_LOCUS15508</name>
</gene>
<dbReference type="PANTHER" id="PTHR22605:SF1">
    <property type="entry name" value="RZ-TYPE DOMAIN-CONTAINING PROTEIN"/>
    <property type="match status" value="1"/>
</dbReference>
<dbReference type="PANTHER" id="PTHR22605">
    <property type="entry name" value="RZ-TYPE DOMAIN-CONTAINING PROTEIN"/>
    <property type="match status" value="1"/>
</dbReference>
<dbReference type="AlphaFoldDB" id="A0A9N9JDY1"/>
<keyword evidence="2" id="KW-1185">Reference proteome</keyword>
<proteinExistence type="predicted"/>
<comment type="caution">
    <text evidence="1">The sequence shown here is derived from an EMBL/GenBank/DDBJ whole genome shotgun (WGS) entry which is preliminary data.</text>
</comment>
<dbReference type="EMBL" id="CAJVPZ010050109">
    <property type="protein sequence ID" value="CAG8777047.1"/>
    <property type="molecule type" value="Genomic_DNA"/>
</dbReference>
<dbReference type="InterPro" id="IPR031248">
    <property type="entry name" value="RNF213"/>
</dbReference>
<dbReference type="Proteomes" id="UP000789396">
    <property type="component" value="Unassembled WGS sequence"/>
</dbReference>